<reference evidence="1 2" key="1">
    <citation type="journal article" date="2015" name="Proc. Natl. Acad. Sci. U.S.A.">
        <title>The resurrection genome of Boea hygrometrica: A blueprint for survival of dehydration.</title>
        <authorList>
            <person name="Xiao L."/>
            <person name="Yang G."/>
            <person name="Zhang L."/>
            <person name="Yang X."/>
            <person name="Zhao S."/>
            <person name="Ji Z."/>
            <person name="Zhou Q."/>
            <person name="Hu M."/>
            <person name="Wang Y."/>
            <person name="Chen M."/>
            <person name="Xu Y."/>
            <person name="Jin H."/>
            <person name="Xiao X."/>
            <person name="Hu G."/>
            <person name="Bao F."/>
            <person name="Hu Y."/>
            <person name="Wan P."/>
            <person name="Li L."/>
            <person name="Deng X."/>
            <person name="Kuang T."/>
            <person name="Xiang C."/>
            <person name="Zhu J.K."/>
            <person name="Oliver M.J."/>
            <person name="He Y."/>
        </authorList>
    </citation>
    <scope>NUCLEOTIDE SEQUENCE [LARGE SCALE GENOMIC DNA]</scope>
    <source>
        <strain evidence="2">cv. XS01</strain>
    </source>
</reference>
<sequence>MRRRPHACSNRAACCARPCAQRVRTRERQPARPVRAGGAAVARTTVHDVRAQVPASGRSSARRPVRVGRARWERNARRIVRAGRARWVRTGRARWVRNARRIVSTGYTHDPAIPAAI</sequence>
<proteinExistence type="predicted"/>
<dbReference type="Proteomes" id="UP000250235">
    <property type="component" value="Unassembled WGS sequence"/>
</dbReference>
<keyword evidence="2" id="KW-1185">Reference proteome</keyword>
<protein>
    <submittedName>
        <fullName evidence="1">Uncharacterized protein</fullName>
    </submittedName>
</protein>
<accession>A0A2Z7A330</accession>
<evidence type="ECO:0000313" key="1">
    <source>
        <dbReference type="EMBL" id="KZV06853.1"/>
    </source>
</evidence>
<gene>
    <name evidence="1" type="ORF">F511_45667</name>
</gene>
<dbReference type="EMBL" id="KV056580">
    <property type="protein sequence ID" value="KZV06853.1"/>
    <property type="molecule type" value="Genomic_DNA"/>
</dbReference>
<dbReference type="AlphaFoldDB" id="A0A2Z7A330"/>
<name>A0A2Z7A330_9LAMI</name>
<organism evidence="1 2">
    <name type="scientific">Dorcoceras hygrometricum</name>
    <dbReference type="NCBI Taxonomy" id="472368"/>
    <lineage>
        <taxon>Eukaryota</taxon>
        <taxon>Viridiplantae</taxon>
        <taxon>Streptophyta</taxon>
        <taxon>Embryophyta</taxon>
        <taxon>Tracheophyta</taxon>
        <taxon>Spermatophyta</taxon>
        <taxon>Magnoliopsida</taxon>
        <taxon>eudicotyledons</taxon>
        <taxon>Gunneridae</taxon>
        <taxon>Pentapetalae</taxon>
        <taxon>asterids</taxon>
        <taxon>lamiids</taxon>
        <taxon>Lamiales</taxon>
        <taxon>Gesneriaceae</taxon>
        <taxon>Didymocarpoideae</taxon>
        <taxon>Trichosporeae</taxon>
        <taxon>Loxocarpinae</taxon>
        <taxon>Dorcoceras</taxon>
    </lineage>
</organism>
<evidence type="ECO:0000313" key="2">
    <source>
        <dbReference type="Proteomes" id="UP000250235"/>
    </source>
</evidence>